<evidence type="ECO:0000313" key="1">
    <source>
        <dbReference type="EMBL" id="TFK42852.1"/>
    </source>
</evidence>
<feature type="non-terminal residue" evidence="1">
    <location>
        <position position="60"/>
    </location>
</feature>
<proteinExistence type="predicted"/>
<gene>
    <name evidence="1" type="ORF">BDQ12DRAFT_571619</name>
</gene>
<dbReference type="AlphaFoldDB" id="A0A5C3MBZ3"/>
<reference evidence="1 2" key="1">
    <citation type="journal article" date="2019" name="Nat. Ecol. Evol.">
        <title>Megaphylogeny resolves global patterns of mushroom evolution.</title>
        <authorList>
            <person name="Varga T."/>
            <person name="Krizsan K."/>
            <person name="Foldi C."/>
            <person name="Dima B."/>
            <person name="Sanchez-Garcia M."/>
            <person name="Sanchez-Ramirez S."/>
            <person name="Szollosi G.J."/>
            <person name="Szarkandi J.G."/>
            <person name="Papp V."/>
            <person name="Albert L."/>
            <person name="Andreopoulos W."/>
            <person name="Angelini C."/>
            <person name="Antonin V."/>
            <person name="Barry K.W."/>
            <person name="Bougher N.L."/>
            <person name="Buchanan P."/>
            <person name="Buyck B."/>
            <person name="Bense V."/>
            <person name="Catcheside P."/>
            <person name="Chovatia M."/>
            <person name="Cooper J."/>
            <person name="Damon W."/>
            <person name="Desjardin D."/>
            <person name="Finy P."/>
            <person name="Geml J."/>
            <person name="Haridas S."/>
            <person name="Hughes K."/>
            <person name="Justo A."/>
            <person name="Karasinski D."/>
            <person name="Kautmanova I."/>
            <person name="Kiss B."/>
            <person name="Kocsube S."/>
            <person name="Kotiranta H."/>
            <person name="LaButti K.M."/>
            <person name="Lechner B.E."/>
            <person name="Liimatainen K."/>
            <person name="Lipzen A."/>
            <person name="Lukacs Z."/>
            <person name="Mihaltcheva S."/>
            <person name="Morgado L.N."/>
            <person name="Niskanen T."/>
            <person name="Noordeloos M.E."/>
            <person name="Ohm R.A."/>
            <person name="Ortiz-Santana B."/>
            <person name="Ovrebo C."/>
            <person name="Racz N."/>
            <person name="Riley R."/>
            <person name="Savchenko A."/>
            <person name="Shiryaev A."/>
            <person name="Soop K."/>
            <person name="Spirin V."/>
            <person name="Szebenyi C."/>
            <person name="Tomsovsky M."/>
            <person name="Tulloss R.E."/>
            <person name="Uehling J."/>
            <person name="Grigoriev I.V."/>
            <person name="Vagvolgyi C."/>
            <person name="Papp T."/>
            <person name="Martin F.M."/>
            <person name="Miettinen O."/>
            <person name="Hibbett D.S."/>
            <person name="Nagy L.G."/>
        </authorList>
    </citation>
    <scope>NUCLEOTIDE SEQUENCE [LARGE SCALE GENOMIC DNA]</scope>
    <source>
        <strain evidence="1 2">CBS 166.37</strain>
    </source>
</reference>
<keyword evidence="2" id="KW-1185">Reference proteome</keyword>
<name>A0A5C3MBZ3_9AGAR</name>
<dbReference type="OrthoDB" id="5598079at2759"/>
<protein>
    <submittedName>
        <fullName evidence="1">Uncharacterized protein</fullName>
    </submittedName>
</protein>
<organism evidence="1 2">
    <name type="scientific">Crucibulum laeve</name>
    <dbReference type="NCBI Taxonomy" id="68775"/>
    <lineage>
        <taxon>Eukaryota</taxon>
        <taxon>Fungi</taxon>
        <taxon>Dikarya</taxon>
        <taxon>Basidiomycota</taxon>
        <taxon>Agaricomycotina</taxon>
        <taxon>Agaricomycetes</taxon>
        <taxon>Agaricomycetidae</taxon>
        <taxon>Agaricales</taxon>
        <taxon>Agaricineae</taxon>
        <taxon>Nidulariaceae</taxon>
        <taxon>Crucibulum</taxon>
    </lineage>
</organism>
<dbReference type="EMBL" id="ML213592">
    <property type="protein sequence ID" value="TFK42852.1"/>
    <property type="molecule type" value="Genomic_DNA"/>
</dbReference>
<accession>A0A5C3MBZ3</accession>
<dbReference type="Proteomes" id="UP000308652">
    <property type="component" value="Unassembled WGS sequence"/>
</dbReference>
<sequence>MTPHRHWLTNYVKQCISMLADHTVIYSAGVSNVVFQPIVRGKQVRSIELTCVLHIPQLRS</sequence>
<evidence type="ECO:0000313" key="2">
    <source>
        <dbReference type="Proteomes" id="UP000308652"/>
    </source>
</evidence>